<reference evidence="3" key="1">
    <citation type="submission" date="2019-09" db="EMBL/GenBank/DDBJ databases">
        <title>Characterisation of the sponge microbiome using genome-centric metagenomics.</title>
        <authorList>
            <person name="Engelberts J.P."/>
            <person name="Robbins S.J."/>
            <person name="De Goeij J.M."/>
            <person name="Aranda M."/>
            <person name="Bell S.C."/>
            <person name="Webster N.S."/>
        </authorList>
    </citation>
    <scope>NUCLEOTIDE SEQUENCE</scope>
    <source>
        <strain evidence="3">SB0662_bin_9</strain>
    </source>
</reference>
<protein>
    <submittedName>
        <fullName evidence="3">Universal stress protein</fullName>
    </submittedName>
</protein>
<dbReference type="AlphaFoldDB" id="A0A6B1DZ76"/>
<dbReference type="SUPFAM" id="SSF52402">
    <property type="entry name" value="Adenine nucleotide alpha hydrolases-like"/>
    <property type="match status" value="2"/>
</dbReference>
<dbReference type="EMBL" id="VXPY01000122">
    <property type="protein sequence ID" value="MYD92005.1"/>
    <property type="molecule type" value="Genomic_DNA"/>
</dbReference>
<dbReference type="CDD" id="cd00293">
    <property type="entry name" value="USP-like"/>
    <property type="match status" value="2"/>
</dbReference>
<name>A0A6B1DZ76_9CHLR</name>
<dbReference type="PANTHER" id="PTHR46268">
    <property type="entry name" value="STRESS RESPONSE PROTEIN NHAX"/>
    <property type="match status" value="1"/>
</dbReference>
<proteinExistence type="inferred from homology"/>
<sequence>MTVNDVVEDGAINILSQPILVPLDGSDVATGILPYVLQIAGKANTPLVLFTAVDPDAIDCPASVMSAESPSAGEPTAVCRVRIEESSRVHAQDTLHGVAARLRDDGMETKATVTIGDPAEEILRVAEAEGCGLIAMSTHGRNPIGRSILGSITDRVIRASNIPVLTVTPVRVRKNREEGAPLTTIVAPLDGSEFSQRALPYVERLARILSMEVLLTRVVRTEHPVYTDTELGFWVPEFREEMNWEATEYLEQVAQHLRDKGLTVRSQVLAGSAARALLNLAHETPQNLIAMITRGRTGLSRWMMGSVASTLVRRSGAPVLVLPAGLPARPWLPVAAPGAAKALVSAHLSTGIGRGQPVVSRG</sequence>
<dbReference type="Pfam" id="PF00582">
    <property type="entry name" value="Usp"/>
    <property type="match status" value="2"/>
</dbReference>
<comment type="similarity">
    <text evidence="1">Belongs to the universal stress protein A family.</text>
</comment>
<dbReference type="PANTHER" id="PTHR46268:SF6">
    <property type="entry name" value="UNIVERSAL STRESS PROTEIN UP12"/>
    <property type="match status" value="1"/>
</dbReference>
<dbReference type="InterPro" id="IPR006016">
    <property type="entry name" value="UspA"/>
</dbReference>
<organism evidence="3">
    <name type="scientific">Caldilineaceae bacterium SB0662_bin_9</name>
    <dbReference type="NCBI Taxonomy" id="2605258"/>
    <lineage>
        <taxon>Bacteria</taxon>
        <taxon>Bacillati</taxon>
        <taxon>Chloroflexota</taxon>
        <taxon>Caldilineae</taxon>
        <taxon>Caldilineales</taxon>
        <taxon>Caldilineaceae</taxon>
    </lineage>
</organism>
<gene>
    <name evidence="3" type="ORF">F4Y08_17025</name>
</gene>
<feature type="domain" description="UspA" evidence="2">
    <location>
        <begin position="184"/>
        <end position="323"/>
    </location>
</feature>
<evidence type="ECO:0000256" key="1">
    <source>
        <dbReference type="ARBA" id="ARBA00008791"/>
    </source>
</evidence>
<evidence type="ECO:0000259" key="2">
    <source>
        <dbReference type="Pfam" id="PF00582"/>
    </source>
</evidence>
<dbReference type="InterPro" id="IPR006015">
    <property type="entry name" value="Universal_stress_UspA"/>
</dbReference>
<feature type="domain" description="UspA" evidence="2">
    <location>
        <begin position="17"/>
        <end position="167"/>
    </location>
</feature>
<accession>A0A6B1DZ76</accession>
<dbReference type="Gene3D" id="3.40.50.620">
    <property type="entry name" value="HUPs"/>
    <property type="match status" value="2"/>
</dbReference>
<evidence type="ECO:0000313" key="3">
    <source>
        <dbReference type="EMBL" id="MYD92005.1"/>
    </source>
</evidence>
<dbReference type="InterPro" id="IPR014729">
    <property type="entry name" value="Rossmann-like_a/b/a_fold"/>
</dbReference>
<dbReference type="PRINTS" id="PR01438">
    <property type="entry name" value="UNVRSLSTRESS"/>
</dbReference>
<comment type="caution">
    <text evidence="3">The sequence shown here is derived from an EMBL/GenBank/DDBJ whole genome shotgun (WGS) entry which is preliminary data.</text>
</comment>